<evidence type="ECO:0000256" key="2">
    <source>
        <dbReference type="ARBA" id="ARBA00004733"/>
    </source>
</evidence>
<dbReference type="PANTHER" id="PTHR43406:SF1">
    <property type="entry name" value="TRYPTOPHAN SYNTHASE ALPHA CHAIN, CHLOROPLASTIC"/>
    <property type="match status" value="1"/>
</dbReference>
<accession>A0A8A7KMA4</accession>
<evidence type="ECO:0000256" key="3">
    <source>
        <dbReference type="ARBA" id="ARBA00011270"/>
    </source>
</evidence>
<gene>
    <name evidence="9" type="primary">trpA</name>
    <name evidence="11" type="ORF">GM661_15185</name>
</gene>
<evidence type="ECO:0000256" key="5">
    <source>
        <dbReference type="ARBA" id="ARBA00022822"/>
    </source>
</evidence>
<comment type="pathway">
    <text evidence="2 9">Amino-acid biosynthesis; L-tryptophan biosynthesis; L-tryptophan from chorismate: step 5/5.</text>
</comment>
<keyword evidence="7 9" id="KW-0456">Lyase</keyword>
<dbReference type="KEGG" id="ifn:GM661_15185"/>
<dbReference type="CDD" id="cd04724">
    <property type="entry name" value="Tryptophan_synthase_alpha"/>
    <property type="match status" value="1"/>
</dbReference>
<organism evidence="11 12">
    <name type="scientific">Iocasia fonsfrigidae</name>
    <dbReference type="NCBI Taxonomy" id="2682810"/>
    <lineage>
        <taxon>Bacteria</taxon>
        <taxon>Bacillati</taxon>
        <taxon>Bacillota</taxon>
        <taxon>Clostridia</taxon>
        <taxon>Halanaerobiales</taxon>
        <taxon>Halanaerobiaceae</taxon>
        <taxon>Iocasia</taxon>
    </lineage>
</organism>
<dbReference type="InterPro" id="IPR011060">
    <property type="entry name" value="RibuloseP-bd_barrel"/>
</dbReference>
<proteinExistence type="inferred from homology"/>
<dbReference type="GO" id="GO:0004834">
    <property type="term" value="F:tryptophan synthase activity"/>
    <property type="evidence" value="ECO:0007669"/>
    <property type="project" value="UniProtKB-UniRule"/>
</dbReference>
<comment type="catalytic activity">
    <reaction evidence="8 9">
        <text>(1S,2R)-1-C-(indol-3-yl)glycerol 3-phosphate + L-serine = D-glyceraldehyde 3-phosphate + L-tryptophan + H2O</text>
        <dbReference type="Rhea" id="RHEA:10532"/>
        <dbReference type="ChEBI" id="CHEBI:15377"/>
        <dbReference type="ChEBI" id="CHEBI:33384"/>
        <dbReference type="ChEBI" id="CHEBI:57912"/>
        <dbReference type="ChEBI" id="CHEBI:58866"/>
        <dbReference type="ChEBI" id="CHEBI:59776"/>
        <dbReference type="EC" id="4.2.1.20"/>
    </reaction>
</comment>
<dbReference type="HAMAP" id="MF_00131">
    <property type="entry name" value="Trp_synth_alpha"/>
    <property type="match status" value="1"/>
</dbReference>
<keyword evidence="4 9" id="KW-0028">Amino-acid biosynthesis</keyword>
<name>A0A8A7KMA4_9FIRM</name>
<dbReference type="SUPFAM" id="SSF51366">
    <property type="entry name" value="Ribulose-phoshate binding barrel"/>
    <property type="match status" value="1"/>
</dbReference>
<feature type="active site" description="Proton acceptor" evidence="9">
    <location>
        <position position="60"/>
    </location>
</feature>
<feature type="active site" description="Proton acceptor" evidence="9">
    <location>
        <position position="49"/>
    </location>
</feature>
<dbReference type="EMBL" id="CP046640">
    <property type="protein sequence ID" value="QTL99204.1"/>
    <property type="molecule type" value="Genomic_DNA"/>
</dbReference>
<keyword evidence="5 9" id="KW-0822">Tryptophan biosynthesis</keyword>
<dbReference type="UniPathway" id="UPA00035">
    <property type="reaction ID" value="UER00044"/>
</dbReference>
<comment type="subunit">
    <text evidence="3 9">Tetramer of two alpha and two beta chains.</text>
</comment>
<comment type="function">
    <text evidence="1 9">The alpha subunit is responsible for the aldol cleavage of indoleglycerol phosphate to indole and glyceraldehyde 3-phosphate.</text>
</comment>
<dbReference type="EC" id="4.2.1.20" evidence="9"/>
<dbReference type="NCBIfam" id="TIGR00262">
    <property type="entry name" value="trpA"/>
    <property type="match status" value="1"/>
</dbReference>
<dbReference type="Gene3D" id="3.20.20.70">
    <property type="entry name" value="Aldolase class I"/>
    <property type="match status" value="1"/>
</dbReference>
<evidence type="ECO:0000313" key="11">
    <source>
        <dbReference type="EMBL" id="QTL99204.1"/>
    </source>
</evidence>
<sequence>MSRIEAYFKAIKVDGEKAFIPFLMAGDPDLGITEELVLAAEKNGAGIIELGIPYGSSLADGPTIQKAAQRSLVHKTNLQSIFKLVKNIREKSQLPLVLMGYYNSVYRYGVKSFVQDCEDSGIDGVIIPDLPLGSDHELRKARNNLDIIMLVSPNTTEDRIKEIVENASGFIYAVSRSGVTGTREELSSEIEEQVSLIKGLRDVPVAVGFGISKPEHVKQVHSYADGAIVGSAIVNKIEENLKLLPEREDEFVETIGKFIRYLSKV</sequence>
<keyword evidence="12" id="KW-1185">Reference proteome</keyword>
<dbReference type="Proteomes" id="UP000665020">
    <property type="component" value="Chromosome"/>
</dbReference>
<dbReference type="RefSeq" id="WP_230867598.1">
    <property type="nucleotide sequence ID" value="NZ_CP046640.1"/>
</dbReference>
<evidence type="ECO:0000256" key="9">
    <source>
        <dbReference type="HAMAP-Rule" id="MF_00131"/>
    </source>
</evidence>
<evidence type="ECO:0000256" key="6">
    <source>
        <dbReference type="ARBA" id="ARBA00023141"/>
    </source>
</evidence>
<evidence type="ECO:0000256" key="1">
    <source>
        <dbReference type="ARBA" id="ARBA00003365"/>
    </source>
</evidence>
<evidence type="ECO:0000256" key="10">
    <source>
        <dbReference type="RuleBase" id="RU003662"/>
    </source>
</evidence>
<dbReference type="InterPro" id="IPR013785">
    <property type="entry name" value="Aldolase_TIM"/>
</dbReference>
<dbReference type="FunFam" id="3.20.20.70:FF:000037">
    <property type="entry name" value="Tryptophan synthase alpha chain"/>
    <property type="match status" value="1"/>
</dbReference>
<reference evidence="11" key="1">
    <citation type="submission" date="2019-12" db="EMBL/GenBank/DDBJ databases">
        <authorList>
            <person name="zhang j."/>
            <person name="sun C.M."/>
        </authorList>
    </citation>
    <scope>NUCLEOTIDE SEQUENCE</scope>
    <source>
        <strain evidence="11">NS-1</strain>
    </source>
</reference>
<dbReference type="PANTHER" id="PTHR43406">
    <property type="entry name" value="TRYPTOPHAN SYNTHASE, ALPHA CHAIN"/>
    <property type="match status" value="1"/>
</dbReference>
<comment type="similarity">
    <text evidence="9 10">Belongs to the TrpA family.</text>
</comment>
<protein>
    <recommendedName>
        <fullName evidence="9">Tryptophan synthase alpha chain</fullName>
        <ecNumber evidence="9">4.2.1.20</ecNumber>
    </recommendedName>
</protein>
<dbReference type="InterPro" id="IPR002028">
    <property type="entry name" value="Trp_synthase_suA"/>
</dbReference>
<dbReference type="Pfam" id="PF00290">
    <property type="entry name" value="Trp_syntA"/>
    <property type="match status" value="1"/>
</dbReference>
<dbReference type="AlphaFoldDB" id="A0A8A7KMA4"/>
<evidence type="ECO:0000256" key="8">
    <source>
        <dbReference type="ARBA" id="ARBA00049047"/>
    </source>
</evidence>
<evidence type="ECO:0000256" key="7">
    <source>
        <dbReference type="ARBA" id="ARBA00023239"/>
    </source>
</evidence>
<evidence type="ECO:0000313" key="12">
    <source>
        <dbReference type="Proteomes" id="UP000665020"/>
    </source>
</evidence>
<keyword evidence="6 9" id="KW-0057">Aromatic amino acid biosynthesis</keyword>
<evidence type="ECO:0000256" key="4">
    <source>
        <dbReference type="ARBA" id="ARBA00022605"/>
    </source>
</evidence>
<dbReference type="GO" id="GO:0005829">
    <property type="term" value="C:cytosol"/>
    <property type="evidence" value="ECO:0007669"/>
    <property type="project" value="TreeGrafter"/>
</dbReference>